<dbReference type="EMBL" id="MU854380">
    <property type="protein sequence ID" value="KAK4040272.1"/>
    <property type="molecule type" value="Genomic_DNA"/>
</dbReference>
<proteinExistence type="predicted"/>
<accession>A0AAN6PGM0</accession>
<feature type="non-terminal residue" evidence="2">
    <location>
        <position position="1"/>
    </location>
</feature>
<feature type="compositionally biased region" description="Pro residues" evidence="1">
    <location>
        <begin position="216"/>
        <end position="227"/>
    </location>
</feature>
<protein>
    <submittedName>
        <fullName evidence="2">Uncharacterized protein</fullName>
    </submittedName>
</protein>
<sequence>SMAIPDTHQDDGGQSCSNEPPPLSINRLAALHPRERLLVHPFLWTDRQLALLGCRIHPRDEAGGAGGAEGHPAPRKRAGCGLVPLLTRRLEFRLEEWELEDTVWKLIKSVSKNTSKKKQVLVGFHFAQRSRLTIPYCRMAVKNVTFACFDMYKAWEQRHLYFRPPKNTLHHMNLPGRRRYRLLEKRYTPTHAEKDPLLVALVIALAQRKRRRAPQGQPPPPPPPPSR</sequence>
<feature type="region of interest" description="Disordered" evidence="1">
    <location>
        <begin position="208"/>
        <end position="227"/>
    </location>
</feature>
<organism evidence="2 3">
    <name type="scientific">Parachaetomium inaequale</name>
    <dbReference type="NCBI Taxonomy" id="2588326"/>
    <lineage>
        <taxon>Eukaryota</taxon>
        <taxon>Fungi</taxon>
        <taxon>Dikarya</taxon>
        <taxon>Ascomycota</taxon>
        <taxon>Pezizomycotina</taxon>
        <taxon>Sordariomycetes</taxon>
        <taxon>Sordariomycetidae</taxon>
        <taxon>Sordariales</taxon>
        <taxon>Chaetomiaceae</taxon>
        <taxon>Parachaetomium</taxon>
    </lineage>
</organism>
<dbReference type="Proteomes" id="UP001303115">
    <property type="component" value="Unassembled WGS sequence"/>
</dbReference>
<name>A0AAN6PGM0_9PEZI</name>
<feature type="region of interest" description="Disordered" evidence="1">
    <location>
        <begin position="1"/>
        <end position="21"/>
    </location>
</feature>
<evidence type="ECO:0000313" key="3">
    <source>
        <dbReference type="Proteomes" id="UP001303115"/>
    </source>
</evidence>
<gene>
    <name evidence="2" type="ORF">C8A01DRAFT_15816</name>
</gene>
<keyword evidence="3" id="KW-1185">Reference proteome</keyword>
<evidence type="ECO:0000313" key="2">
    <source>
        <dbReference type="EMBL" id="KAK4040272.1"/>
    </source>
</evidence>
<comment type="caution">
    <text evidence="2">The sequence shown here is derived from an EMBL/GenBank/DDBJ whole genome shotgun (WGS) entry which is preliminary data.</text>
</comment>
<reference evidence="3" key="1">
    <citation type="journal article" date="2023" name="Mol. Phylogenet. Evol.">
        <title>Genome-scale phylogeny and comparative genomics of the fungal order Sordariales.</title>
        <authorList>
            <person name="Hensen N."/>
            <person name="Bonometti L."/>
            <person name="Westerberg I."/>
            <person name="Brannstrom I.O."/>
            <person name="Guillou S."/>
            <person name="Cros-Aarteil S."/>
            <person name="Calhoun S."/>
            <person name="Haridas S."/>
            <person name="Kuo A."/>
            <person name="Mondo S."/>
            <person name="Pangilinan J."/>
            <person name="Riley R."/>
            <person name="LaButti K."/>
            <person name="Andreopoulos B."/>
            <person name="Lipzen A."/>
            <person name="Chen C."/>
            <person name="Yan M."/>
            <person name="Daum C."/>
            <person name="Ng V."/>
            <person name="Clum A."/>
            <person name="Steindorff A."/>
            <person name="Ohm R.A."/>
            <person name="Martin F."/>
            <person name="Silar P."/>
            <person name="Natvig D.O."/>
            <person name="Lalanne C."/>
            <person name="Gautier V."/>
            <person name="Ament-Velasquez S.L."/>
            <person name="Kruys A."/>
            <person name="Hutchinson M.I."/>
            <person name="Powell A.J."/>
            <person name="Barry K."/>
            <person name="Miller A.N."/>
            <person name="Grigoriev I.V."/>
            <person name="Debuchy R."/>
            <person name="Gladieux P."/>
            <person name="Hiltunen Thoren M."/>
            <person name="Johannesson H."/>
        </authorList>
    </citation>
    <scope>NUCLEOTIDE SEQUENCE [LARGE SCALE GENOMIC DNA]</scope>
    <source>
        <strain evidence="3">CBS 284.82</strain>
    </source>
</reference>
<evidence type="ECO:0000256" key="1">
    <source>
        <dbReference type="SAM" id="MobiDB-lite"/>
    </source>
</evidence>
<dbReference type="AlphaFoldDB" id="A0AAN6PGM0"/>